<dbReference type="Gene3D" id="3.40.630.30">
    <property type="match status" value="1"/>
</dbReference>
<dbReference type="Pfam" id="PF00583">
    <property type="entry name" value="Acetyltransf_1"/>
    <property type="match status" value="1"/>
</dbReference>
<gene>
    <name evidence="2" type="ORF">HKX69_35120</name>
</gene>
<feature type="domain" description="N-acetyltransferase" evidence="1">
    <location>
        <begin position="9"/>
        <end position="165"/>
    </location>
</feature>
<reference evidence="2 3" key="1">
    <citation type="submission" date="2020-05" db="EMBL/GenBank/DDBJ databases">
        <authorList>
            <person name="Li K."/>
        </authorList>
    </citation>
    <scope>NUCLEOTIDE SEQUENCE [LARGE SCALE GENOMIC DNA]</scope>
    <source>
        <strain evidence="3">jing01</strain>
    </source>
</reference>
<evidence type="ECO:0000259" key="1">
    <source>
        <dbReference type="PROSITE" id="PS51186"/>
    </source>
</evidence>
<evidence type="ECO:0000313" key="2">
    <source>
        <dbReference type="EMBL" id="QJS14784.1"/>
    </source>
</evidence>
<protein>
    <submittedName>
        <fullName evidence="2">GNAT family N-acetyltransferase</fullName>
    </submittedName>
</protein>
<dbReference type="EMBL" id="CP053189">
    <property type="protein sequence ID" value="QJS14784.1"/>
    <property type="molecule type" value="Genomic_DNA"/>
</dbReference>
<dbReference type="CDD" id="cd04301">
    <property type="entry name" value="NAT_SF"/>
    <property type="match status" value="1"/>
</dbReference>
<evidence type="ECO:0000313" key="3">
    <source>
        <dbReference type="Proteomes" id="UP000502641"/>
    </source>
</evidence>
<organism evidence="2 3">
    <name type="scientific">Streptomyces argyrophylli</name>
    <dbReference type="NCBI Taxonomy" id="2726118"/>
    <lineage>
        <taxon>Bacteria</taxon>
        <taxon>Bacillati</taxon>
        <taxon>Actinomycetota</taxon>
        <taxon>Actinomycetes</taxon>
        <taxon>Kitasatosporales</taxon>
        <taxon>Streptomycetaceae</taxon>
        <taxon>Streptomyces</taxon>
    </lineage>
</organism>
<dbReference type="Proteomes" id="UP000502641">
    <property type="component" value="Chromosome"/>
</dbReference>
<proteinExistence type="predicted"/>
<dbReference type="SUPFAM" id="SSF55729">
    <property type="entry name" value="Acyl-CoA N-acyltransferases (Nat)"/>
    <property type="match status" value="1"/>
</dbReference>
<name>A0A6M4PVX6_9ACTN</name>
<dbReference type="InterPro" id="IPR000182">
    <property type="entry name" value="GNAT_dom"/>
</dbReference>
<keyword evidence="3" id="KW-1185">Reference proteome</keyword>
<sequence>MNRAIPASVEVRRANQDDAAALVRLRALMLEDMGLSTQETPWRHAALEWFTERLGDTQNFAAFVVDDPHLGPVSNAVGICDRHAPSPHNLSGIHGHVFNISTDPSRQRRGYARACLKALLDWYGNETEARVINLNATGHGMALYRSLGFAAPRYPALQLRTGRRE</sequence>
<dbReference type="KEGG" id="sarg:HKX69_35120"/>
<dbReference type="PROSITE" id="PS51186">
    <property type="entry name" value="GNAT"/>
    <property type="match status" value="1"/>
</dbReference>
<dbReference type="AlphaFoldDB" id="A0A6M4PVX6"/>
<dbReference type="InterPro" id="IPR016181">
    <property type="entry name" value="Acyl_CoA_acyltransferase"/>
</dbReference>
<dbReference type="GO" id="GO:0016747">
    <property type="term" value="F:acyltransferase activity, transferring groups other than amino-acyl groups"/>
    <property type="evidence" value="ECO:0007669"/>
    <property type="project" value="InterPro"/>
</dbReference>
<accession>A0A6M4PVX6</accession>